<gene>
    <name evidence="1" type="ORF">LMG26411_06384</name>
</gene>
<comment type="caution">
    <text evidence="1">The sequence shown here is derived from an EMBL/GenBank/DDBJ whole genome shotgun (WGS) entry which is preliminary data.</text>
</comment>
<proteinExistence type="predicted"/>
<sequence length="79" mass="8752">MHRPWKQQRRRFDKAIGLAREQAAPSLAWQSALCLARLWHRQGQDGAAKDMLGEIAGAMSEGADTADLRHANALLDDLS</sequence>
<dbReference type="RefSeq" id="WP_211957218.1">
    <property type="nucleotide sequence ID" value="NZ_CAJPVI010000053.1"/>
</dbReference>
<dbReference type="Proteomes" id="UP000672657">
    <property type="component" value="Unassembled WGS sequence"/>
</dbReference>
<protein>
    <submittedName>
        <fullName evidence="1">Uncharacterized protein</fullName>
    </submittedName>
</protein>
<accession>A0ABN7Q7G3</accession>
<evidence type="ECO:0000313" key="1">
    <source>
        <dbReference type="EMBL" id="CAG2159030.1"/>
    </source>
</evidence>
<dbReference type="EMBL" id="CAJPVI010000053">
    <property type="protein sequence ID" value="CAG2159030.1"/>
    <property type="molecule type" value="Genomic_DNA"/>
</dbReference>
<organism evidence="1 2">
    <name type="scientific">Cupriavidus numazuensis</name>
    <dbReference type="NCBI Taxonomy" id="221992"/>
    <lineage>
        <taxon>Bacteria</taxon>
        <taxon>Pseudomonadati</taxon>
        <taxon>Pseudomonadota</taxon>
        <taxon>Betaproteobacteria</taxon>
        <taxon>Burkholderiales</taxon>
        <taxon>Burkholderiaceae</taxon>
        <taxon>Cupriavidus</taxon>
    </lineage>
</organism>
<name>A0ABN7Q7G3_9BURK</name>
<keyword evidence="2" id="KW-1185">Reference proteome</keyword>
<evidence type="ECO:0000313" key="2">
    <source>
        <dbReference type="Proteomes" id="UP000672657"/>
    </source>
</evidence>
<reference evidence="1 2" key="1">
    <citation type="submission" date="2021-03" db="EMBL/GenBank/DDBJ databases">
        <authorList>
            <person name="Peeters C."/>
        </authorList>
    </citation>
    <scope>NUCLEOTIDE SEQUENCE [LARGE SCALE GENOMIC DNA]</scope>
    <source>
        <strain evidence="1 2">LMG 26411</strain>
    </source>
</reference>